<dbReference type="RefSeq" id="XP_011197564.2">
    <property type="nucleotide sequence ID" value="XM_011199262.4"/>
</dbReference>
<comment type="similarity">
    <text evidence="1">Belongs to the FAH family.</text>
</comment>
<keyword evidence="2" id="KW-0479">Metal-binding</keyword>
<sequence length="328" mass="36375">MALRVALRLHKNCSKLVAGGNSPLQFIRLKCSSGSNIPKMRFVQFLRKNDNRRRLGVVSEDGTKLVELSGGACISNDMVSFISQGISMEEIQRKVEGLPSEDMSDAHILLPPVVNPQKIICIGLNYKDHCEEQNKPAPSEPIFFSKFNTALTGPTGDIIAHKITTKIDWEVELAVVIGKEARKVPKENAMDYVFGYTIAQDISARDWQKSRNGGQFLIGKTMDTFLPLGPAIVHKSLIKDVYDLNIRTVVNGVEKQNHFTGDMIFKIDDVIHRLTQSITLKPGDLILTGTPKGVGMYRNPPEYLKPGDVIETEIQCLGKMVNKVVADS</sequence>
<evidence type="ECO:0000256" key="1">
    <source>
        <dbReference type="ARBA" id="ARBA00010211"/>
    </source>
</evidence>
<dbReference type="InterPro" id="IPR036663">
    <property type="entry name" value="Fumarylacetoacetase_C_sf"/>
</dbReference>
<reference evidence="4" key="1">
    <citation type="journal article" date="2014" name="BMC Genomics">
        <title>Characterizing the developmental transcriptome of the oriental fruit fly, Bactrocera dorsalis (Diptera: Tephritidae) through comparative genomic analysis with Drosophila melanogaster utilizing modENCODE datasets.</title>
        <authorList>
            <person name="Geib S.M."/>
            <person name="Calla B."/>
            <person name="Hall B."/>
            <person name="Hou S."/>
            <person name="Manoukis N.C."/>
        </authorList>
    </citation>
    <scope>NUCLEOTIDE SEQUENCE</scope>
    <source>
        <strain evidence="4">Punador</strain>
    </source>
</reference>
<accession>A0A034VJ91</accession>
<dbReference type="InterPro" id="IPR011234">
    <property type="entry name" value="Fumarylacetoacetase-like_C"/>
</dbReference>
<dbReference type="FunFam" id="3.90.850.10:FF:000002">
    <property type="entry name" value="2-hydroxyhepta-2,4-diene-1,7-dioate isomerase"/>
    <property type="match status" value="1"/>
</dbReference>
<dbReference type="SUPFAM" id="SSF56529">
    <property type="entry name" value="FAH"/>
    <property type="match status" value="1"/>
</dbReference>
<dbReference type="AlphaFoldDB" id="A0A034VJ91"/>
<dbReference type="PANTHER" id="PTHR42796:SF4">
    <property type="entry name" value="FUMARYLACETOACETATE HYDROLASE DOMAIN-CONTAINING PROTEIN 2A"/>
    <property type="match status" value="1"/>
</dbReference>
<dbReference type="GO" id="GO:0016787">
    <property type="term" value="F:hydrolase activity"/>
    <property type="evidence" value="ECO:0007669"/>
    <property type="project" value="UniProtKB-KW"/>
</dbReference>
<dbReference type="OrthoDB" id="411064at2759"/>
<dbReference type="GO" id="GO:0050163">
    <property type="term" value="F:oxaloacetate tautomerase activity"/>
    <property type="evidence" value="ECO:0007669"/>
    <property type="project" value="UniProtKB-ARBA"/>
</dbReference>
<gene>
    <name evidence="4" type="primary">FAHD2</name>
</gene>
<dbReference type="InterPro" id="IPR051121">
    <property type="entry name" value="FAH"/>
</dbReference>
<protein>
    <submittedName>
        <fullName evidence="4">Fumarylacetoacetate hydrolase domain-containing protein 2</fullName>
    </submittedName>
</protein>
<keyword evidence="4" id="KW-0378">Hydrolase</keyword>
<dbReference type="Gene3D" id="3.90.850.10">
    <property type="entry name" value="Fumarylacetoacetase-like, C-terminal domain"/>
    <property type="match status" value="1"/>
</dbReference>
<dbReference type="PANTHER" id="PTHR42796">
    <property type="entry name" value="FUMARYLACETOACETATE HYDROLASE DOMAIN-CONTAINING PROTEIN 2A-RELATED"/>
    <property type="match status" value="1"/>
</dbReference>
<evidence type="ECO:0000259" key="3">
    <source>
        <dbReference type="Pfam" id="PF01557"/>
    </source>
</evidence>
<dbReference type="EMBL" id="GAKP01016388">
    <property type="protein sequence ID" value="JAC42564.1"/>
    <property type="molecule type" value="Transcribed_RNA"/>
</dbReference>
<dbReference type="KEGG" id="bdr:105222077"/>
<feature type="domain" description="Fumarylacetoacetase-like C-terminal" evidence="3">
    <location>
        <begin position="118"/>
        <end position="325"/>
    </location>
</feature>
<dbReference type="GO" id="GO:0006107">
    <property type="term" value="P:oxaloacetate metabolic process"/>
    <property type="evidence" value="ECO:0007669"/>
    <property type="project" value="UniProtKB-ARBA"/>
</dbReference>
<dbReference type="GO" id="GO:0046872">
    <property type="term" value="F:metal ion binding"/>
    <property type="evidence" value="ECO:0007669"/>
    <property type="project" value="UniProtKB-KW"/>
</dbReference>
<proteinExistence type="inferred from homology"/>
<name>A0A034VJ91_BACDO</name>
<evidence type="ECO:0000256" key="2">
    <source>
        <dbReference type="ARBA" id="ARBA00022723"/>
    </source>
</evidence>
<evidence type="ECO:0000313" key="4">
    <source>
        <dbReference type="EMBL" id="JAC42564.1"/>
    </source>
</evidence>
<organism evidence="4">
    <name type="scientific">Bactrocera dorsalis</name>
    <name type="common">Oriental fruit fly</name>
    <name type="synonym">Dacus dorsalis</name>
    <dbReference type="NCBI Taxonomy" id="27457"/>
    <lineage>
        <taxon>Eukaryota</taxon>
        <taxon>Metazoa</taxon>
        <taxon>Ecdysozoa</taxon>
        <taxon>Arthropoda</taxon>
        <taxon>Hexapoda</taxon>
        <taxon>Insecta</taxon>
        <taxon>Pterygota</taxon>
        <taxon>Neoptera</taxon>
        <taxon>Endopterygota</taxon>
        <taxon>Diptera</taxon>
        <taxon>Brachycera</taxon>
        <taxon>Muscomorpha</taxon>
        <taxon>Tephritoidea</taxon>
        <taxon>Tephritidae</taxon>
        <taxon>Bactrocera</taxon>
        <taxon>Bactrocera</taxon>
    </lineage>
</organism>
<dbReference type="Pfam" id="PF01557">
    <property type="entry name" value="FAA_hydrolase"/>
    <property type="match status" value="1"/>
</dbReference>